<gene>
    <name evidence="1" type="ORF">MES5069_270194</name>
</gene>
<comment type="caution">
    <text evidence="1">The sequence shown here is derived from an EMBL/GenBank/DDBJ whole genome shotgun (WGS) entry which is preliminary data.</text>
</comment>
<dbReference type="EMBL" id="CAKXZT010000121">
    <property type="protein sequence ID" value="CAH2400997.1"/>
    <property type="molecule type" value="Genomic_DNA"/>
</dbReference>
<name>A0ABM9DW81_9HYPH</name>
<accession>A0ABM9DW81</accession>
<sequence>MRTEAGELPLAPSSKLDRVDPITLLVHALRLHKYVSFVAKCMSVVSVSAPSNPSCNRRCRVSVLR</sequence>
<proteinExistence type="predicted"/>
<evidence type="ECO:0000313" key="1">
    <source>
        <dbReference type="EMBL" id="CAH2400997.1"/>
    </source>
</evidence>
<dbReference type="Proteomes" id="UP001153050">
    <property type="component" value="Unassembled WGS sequence"/>
</dbReference>
<reference evidence="1 2" key="1">
    <citation type="submission" date="2022-03" db="EMBL/GenBank/DDBJ databases">
        <authorList>
            <person name="Brunel B."/>
        </authorList>
    </citation>
    <scope>NUCLEOTIDE SEQUENCE [LARGE SCALE GENOMIC DNA]</scope>
    <source>
        <strain evidence="1">STM5069sample</strain>
    </source>
</reference>
<keyword evidence="2" id="KW-1185">Reference proteome</keyword>
<evidence type="ECO:0008006" key="3">
    <source>
        <dbReference type="Google" id="ProtNLM"/>
    </source>
</evidence>
<protein>
    <recommendedName>
        <fullName evidence="3">Transposase</fullName>
    </recommendedName>
</protein>
<evidence type="ECO:0000313" key="2">
    <source>
        <dbReference type="Proteomes" id="UP001153050"/>
    </source>
</evidence>
<organism evidence="1 2">
    <name type="scientific">Mesorhizobium escarrei</name>
    <dbReference type="NCBI Taxonomy" id="666018"/>
    <lineage>
        <taxon>Bacteria</taxon>
        <taxon>Pseudomonadati</taxon>
        <taxon>Pseudomonadota</taxon>
        <taxon>Alphaproteobacteria</taxon>
        <taxon>Hyphomicrobiales</taxon>
        <taxon>Phyllobacteriaceae</taxon>
        <taxon>Mesorhizobium</taxon>
    </lineage>
</organism>